<dbReference type="AlphaFoldDB" id="A0A183NK01"/>
<sequence length="110" mass="13257">DEFFSDCLLENSKEHQSFPSRTDFRQRRHQEFVFVDHDVLVQDYKHPYIYGNYDILKSWADSIRNKVCTSINIFCIYACENVSLFYGVDTNWKKCLRYHHHAVFMTMLCS</sequence>
<reference evidence="1 2" key="1">
    <citation type="submission" date="2018-11" db="EMBL/GenBank/DDBJ databases">
        <authorList>
            <consortium name="Pathogen Informatics"/>
        </authorList>
    </citation>
    <scope>NUCLEOTIDE SEQUENCE [LARGE SCALE GENOMIC DNA]</scope>
    <source>
        <strain>Denwood</strain>
        <strain evidence="2">Zambia</strain>
    </source>
</reference>
<evidence type="ECO:0000313" key="1">
    <source>
        <dbReference type="EMBL" id="VDO87099.1"/>
    </source>
</evidence>
<dbReference type="EMBL" id="UZAL01003395">
    <property type="protein sequence ID" value="VDO87099.1"/>
    <property type="molecule type" value="Genomic_DNA"/>
</dbReference>
<accession>A0A183NK01</accession>
<evidence type="ECO:0000313" key="2">
    <source>
        <dbReference type="Proteomes" id="UP000269396"/>
    </source>
</evidence>
<gene>
    <name evidence="1" type="ORF">SMTD_LOCUS2437</name>
</gene>
<protein>
    <submittedName>
        <fullName evidence="1">Uncharacterized protein</fullName>
    </submittedName>
</protein>
<feature type="non-terminal residue" evidence="1">
    <location>
        <position position="1"/>
    </location>
</feature>
<dbReference type="STRING" id="31246.A0A183NK01"/>
<proteinExistence type="predicted"/>
<organism evidence="1 2">
    <name type="scientific">Schistosoma mattheei</name>
    <dbReference type="NCBI Taxonomy" id="31246"/>
    <lineage>
        <taxon>Eukaryota</taxon>
        <taxon>Metazoa</taxon>
        <taxon>Spiralia</taxon>
        <taxon>Lophotrochozoa</taxon>
        <taxon>Platyhelminthes</taxon>
        <taxon>Trematoda</taxon>
        <taxon>Digenea</taxon>
        <taxon>Strigeidida</taxon>
        <taxon>Schistosomatoidea</taxon>
        <taxon>Schistosomatidae</taxon>
        <taxon>Schistosoma</taxon>
    </lineage>
</organism>
<dbReference type="Proteomes" id="UP000269396">
    <property type="component" value="Unassembled WGS sequence"/>
</dbReference>
<name>A0A183NK01_9TREM</name>
<keyword evidence="2" id="KW-1185">Reference proteome</keyword>